<dbReference type="EMBL" id="LAZR01001259">
    <property type="protein sequence ID" value="KKN47759.1"/>
    <property type="molecule type" value="Genomic_DNA"/>
</dbReference>
<proteinExistence type="predicted"/>
<sequence>MAGRPKRVFTEEEVSEIEEMAQRNCNTNTIARKLDIPFNSLERHFGKQIRQGRAIWKDKVRIAQDNLKETPQMAIWLGKQDLGQVDKQVIATETVNAKPQTAKDLQAAKAAAKAYNEAMAKADVKPRIVPITGTRGS</sequence>
<reference evidence="1" key="1">
    <citation type="journal article" date="2015" name="Nature">
        <title>Complex archaea that bridge the gap between prokaryotes and eukaryotes.</title>
        <authorList>
            <person name="Spang A."/>
            <person name="Saw J.H."/>
            <person name="Jorgensen S.L."/>
            <person name="Zaremba-Niedzwiedzka K."/>
            <person name="Martijn J."/>
            <person name="Lind A.E."/>
            <person name="van Eijk R."/>
            <person name="Schleper C."/>
            <person name="Guy L."/>
            <person name="Ettema T.J."/>
        </authorList>
    </citation>
    <scope>NUCLEOTIDE SEQUENCE</scope>
</reference>
<comment type="caution">
    <text evidence="1">The sequence shown here is derived from an EMBL/GenBank/DDBJ whole genome shotgun (WGS) entry which is preliminary data.</text>
</comment>
<name>A0A0F9QZ43_9ZZZZ</name>
<gene>
    <name evidence="1" type="ORF">LCGC14_0659930</name>
</gene>
<dbReference type="AlphaFoldDB" id="A0A0F9QZ43"/>
<accession>A0A0F9QZ43</accession>
<organism evidence="1">
    <name type="scientific">marine sediment metagenome</name>
    <dbReference type="NCBI Taxonomy" id="412755"/>
    <lineage>
        <taxon>unclassified sequences</taxon>
        <taxon>metagenomes</taxon>
        <taxon>ecological metagenomes</taxon>
    </lineage>
</organism>
<protein>
    <submittedName>
        <fullName evidence="1">Uncharacterized protein</fullName>
    </submittedName>
</protein>
<evidence type="ECO:0000313" key="1">
    <source>
        <dbReference type="EMBL" id="KKN47759.1"/>
    </source>
</evidence>